<keyword evidence="6" id="KW-1185">Reference proteome</keyword>
<dbReference type="OrthoDB" id="1098628at2"/>
<dbReference type="SUPFAM" id="SSF56349">
    <property type="entry name" value="DNA breaking-rejoining enzymes"/>
    <property type="match status" value="1"/>
</dbReference>
<dbReference type="InterPro" id="IPR011010">
    <property type="entry name" value="DNA_brk_join_enz"/>
</dbReference>
<name>A0A1I1MGP3_9BACT</name>
<dbReference type="InterPro" id="IPR002104">
    <property type="entry name" value="Integrase_catalytic"/>
</dbReference>
<dbReference type="PANTHER" id="PTHR30349">
    <property type="entry name" value="PHAGE INTEGRASE-RELATED"/>
    <property type="match status" value="1"/>
</dbReference>
<dbReference type="PROSITE" id="PS51898">
    <property type="entry name" value="TYR_RECOMBINASE"/>
    <property type="match status" value="1"/>
</dbReference>
<dbReference type="PANTHER" id="PTHR30349:SF64">
    <property type="entry name" value="PROPHAGE INTEGRASE INTD-RELATED"/>
    <property type="match status" value="1"/>
</dbReference>
<dbReference type="Gene3D" id="1.10.150.130">
    <property type="match status" value="1"/>
</dbReference>
<evidence type="ECO:0000313" key="5">
    <source>
        <dbReference type="EMBL" id="SFC84671.1"/>
    </source>
</evidence>
<evidence type="ECO:0000256" key="3">
    <source>
        <dbReference type="ARBA" id="ARBA00023172"/>
    </source>
</evidence>
<dbReference type="GO" id="GO:0006310">
    <property type="term" value="P:DNA recombination"/>
    <property type="evidence" value="ECO:0007669"/>
    <property type="project" value="UniProtKB-KW"/>
</dbReference>
<evidence type="ECO:0000256" key="1">
    <source>
        <dbReference type="ARBA" id="ARBA00008857"/>
    </source>
</evidence>
<protein>
    <submittedName>
        <fullName evidence="5">Phage integrase family protein</fullName>
    </submittedName>
</protein>
<dbReference type="AlphaFoldDB" id="A0A1I1MGP3"/>
<reference evidence="5 6" key="1">
    <citation type="submission" date="2016-10" db="EMBL/GenBank/DDBJ databases">
        <authorList>
            <person name="de Groot N.N."/>
        </authorList>
    </citation>
    <scope>NUCLEOTIDE SEQUENCE [LARGE SCALE GENOMIC DNA]</scope>
    <source>
        <strain evidence="5 6">DSM 6793</strain>
    </source>
</reference>
<evidence type="ECO:0000259" key="4">
    <source>
        <dbReference type="PROSITE" id="PS51898"/>
    </source>
</evidence>
<dbReference type="GO" id="GO:0015074">
    <property type="term" value="P:DNA integration"/>
    <property type="evidence" value="ECO:0007669"/>
    <property type="project" value="InterPro"/>
</dbReference>
<dbReference type="InterPro" id="IPR010998">
    <property type="entry name" value="Integrase_recombinase_N"/>
</dbReference>
<accession>A0A1I1MGP3</accession>
<keyword evidence="3" id="KW-0233">DNA recombination</keyword>
<dbReference type="Proteomes" id="UP000199514">
    <property type="component" value="Unassembled WGS sequence"/>
</dbReference>
<dbReference type="InterPro" id="IPR050090">
    <property type="entry name" value="Tyrosine_recombinase_XerCD"/>
</dbReference>
<comment type="similarity">
    <text evidence="1">Belongs to the 'phage' integrase family.</text>
</comment>
<dbReference type="Pfam" id="PF00589">
    <property type="entry name" value="Phage_integrase"/>
    <property type="match status" value="1"/>
</dbReference>
<proteinExistence type="inferred from homology"/>
<evidence type="ECO:0000256" key="2">
    <source>
        <dbReference type="ARBA" id="ARBA00023125"/>
    </source>
</evidence>
<dbReference type="EMBL" id="FOLE01000010">
    <property type="protein sequence ID" value="SFC84671.1"/>
    <property type="molecule type" value="Genomic_DNA"/>
</dbReference>
<sequence length="383" mass="43951">MTVYVFHRTDQTNKRGEAPVCAYVIIDGKKSGNFALGLVCTPEALGSSVVQGQIALAKKAIEDIHTFLSLSQKTLTANDIKTEYITRKKGNRVKVIQTEGTLLKVSEVKPNLCFFRIARQIGEMHVYLLRFERFANSHPEYSTNIYEIRPLVMSYLSQFTKRNTDTASVYFQRIKQVVVYALEEGIIQKNPLRGVKILRKKGEKLSYLKPEHINQIIDYKGFLPKLMPYVDLFLFACYTGLSLSDCVNVSQENIVAYGTREYIVARRQKSKSLIRTELTDVAKSVWAKHEYKWQTYLDYNSKSFRSQYYLILLTIKKIRQITGQSVTFHKARHTKAFELLNVRGASIDMVSTMLGHTNVTITQKYYAEMSLEGLSKALDKLEE</sequence>
<dbReference type="STRING" id="927664.SAMN05421780_110189"/>
<dbReference type="InterPro" id="IPR013762">
    <property type="entry name" value="Integrase-like_cat_sf"/>
</dbReference>
<dbReference type="Gene3D" id="1.10.443.10">
    <property type="entry name" value="Intergrase catalytic core"/>
    <property type="match status" value="1"/>
</dbReference>
<gene>
    <name evidence="5" type="ORF">SAMN05421780_110189</name>
</gene>
<dbReference type="GO" id="GO:0003677">
    <property type="term" value="F:DNA binding"/>
    <property type="evidence" value="ECO:0007669"/>
    <property type="project" value="UniProtKB-KW"/>
</dbReference>
<evidence type="ECO:0000313" key="6">
    <source>
        <dbReference type="Proteomes" id="UP000199514"/>
    </source>
</evidence>
<organism evidence="5 6">
    <name type="scientific">Flexibacter flexilis DSM 6793</name>
    <dbReference type="NCBI Taxonomy" id="927664"/>
    <lineage>
        <taxon>Bacteria</taxon>
        <taxon>Pseudomonadati</taxon>
        <taxon>Bacteroidota</taxon>
        <taxon>Cytophagia</taxon>
        <taxon>Cytophagales</taxon>
        <taxon>Flexibacteraceae</taxon>
        <taxon>Flexibacter</taxon>
    </lineage>
</organism>
<keyword evidence="2" id="KW-0238">DNA-binding</keyword>
<feature type="domain" description="Tyr recombinase" evidence="4">
    <location>
        <begin position="203"/>
        <end position="379"/>
    </location>
</feature>
<dbReference type="RefSeq" id="WP_091515423.1">
    <property type="nucleotide sequence ID" value="NZ_FOLE01000010.1"/>
</dbReference>